<proteinExistence type="predicted"/>
<evidence type="ECO:0000313" key="1">
    <source>
        <dbReference type="EMBL" id="TNN79987.1"/>
    </source>
</evidence>
<reference evidence="1 2" key="1">
    <citation type="submission" date="2019-03" db="EMBL/GenBank/DDBJ databases">
        <title>First draft genome of Liparis tanakae, snailfish: a comprehensive survey of snailfish specific genes.</title>
        <authorList>
            <person name="Kim W."/>
            <person name="Song I."/>
            <person name="Jeong J.-H."/>
            <person name="Kim D."/>
            <person name="Kim S."/>
            <person name="Ryu S."/>
            <person name="Song J.Y."/>
            <person name="Lee S.K."/>
        </authorList>
    </citation>
    <scope>NUCLEOTIDE SEQUENCE [LARGE SCALE GENOMIC DNA]</scope>
    <source>
        <tissue evidence="1">Muscle</tissue>
    </source>
</reference>
<organism evidence="1 2">
    <name type="scientific">Liparis tanakae</name>
    <name type="common">Tanaka's snailfish</name>
    <dbReference type="NCBI Taxonomy" id="230148"/>
    <lineage>
        <taxon>Eukaryota</taxon>
        <taxon>Metazoa</taxon>
        <taxon>Chordata</taxon>
        <taxon>Craniata</taxon>
        <taxon>Vertebrata</taxon>
        <taxon>Euteleostomi</taxon>
        <taxon>Actinopterygii</taxon>
        <taxon>Neopterygii</taxon>
        <taxon>Teleostei</taxon>
        <taxon>Neoteleostei</taxon>
        <taxon>Acanthomorphata</taxon>
        <taxon>Eupercaria</taxon>
        <taxon>Perciformes</taxon>
        <taxon>Cottioidei</taxon>
        <taxon>Cottales</taxon>
        <taxon>Liparidae</taxon>
        <taxon>Liparis</taxon>
    </lineage>
</organism>
<accession>A0A4Z2IQC2</accession>
<sequence length="72" mass="7898">MTSLVEPNLGVTQQNASQLVQLRTRHVGLETTEGKKAEGEKGITLISKSEDFLPAALSLSGFWDWSLDLKEP</sequence>
<gene>
    <name evidence="1" type="ORF">EYF80_009805</name>
</gene>
<protein>
    <submittedName>
        <fullName evidence="1">Uncharacterized protein</fullName>
    </submittedName>
</protein>
<evidence type="ECO:0000313" key="2">
    <source>
        <dbReference type="Proteomes" id="UP000314294"/>
    </source>
</evidence>
<dbReference type="Proteomes" id="UP000314294">
    <property type="component" value="Unassembled WGS sequence"/>
</dbReference>
<dbReference type="EMBL" id="SRLO01000059">
    <property type="protein sequence ID" value="TNN79987.1"/>
    <property type="molecule type" value="Genomic_DNA"/>
</dbReference>
<name>A0A4Z2IQC2_9TELE</name>
<comment type="caution">
    <text evidence="1">The sequence shown here is derived from an EMBL/GenBank/DDBJ whole genome shotgun (WGS) entry which is preliminary data.</text>
</comment>
<dbReference type="AlphaFoldDB" id="A0A4Z2IQC2"/>
<keyword evidence="2" id="KW-1185">Reference proteome</keyword>